<proteinExistence type="predicted"/>
<evidence type="ECO:0000313" key="1">
    <source>
        <dbReference type="EMBL" id="KAG0148422.1"/>
    </source>
</evidence>
<dbReference type="OrthoDB" id="2596179at2759"/>
<evidence type="ECO:0000313" key="2">
    <source>
        <dbReference type="Proteomes" id="UP000886653"/>
    </source>
</evidence>
<reference evidence="1" key="1">
    <citation type="submission" date="2013-11" db="EMBL/GenBank/DDBJ databases">
        <title>Genome sequence of the fusiform rust pathogen reveals effectors for host alternation and coevolution with pine.</title>
        <authorList>
            <consortium name="DOE Joint Genome Institute"/>
            <person name="Smith K."/>
            <person name="Pendleton A."/>
            <person name="Kubisiak T."/>
            <person name="Anderson C."/>
            <person name="Salamov A."/>
            <person name="Aerts A."/>
            <person name="Riley R."/>
            <person name="Clum A."/>
            <person name="Lindquist E."/>
            <person name="Ence D."/>
            <person name="Campbell M."/>
            <person name="Kronenberg Z."/>
            <person name="Feau N."/>
            <person name="Dhillon B."/>
            <person name="Hamelin R."/>
            <person name="Burleigh J."/>
            <person name="Smith J."/>
            <person name="Yandell M."/>
            <person name="Nelson C."/>
            <person name="Grigoriev I."/>
            <person name="Davis J."/>
        </authorList>
    </citation>
    <scope>NUCLEOTIDE SEQUENCE</scope>
    <source>
        <strain evidence="1">G11</strain>
    </source>
</reference>
<comment type="caution">
    <text evidence="1">The sequence shown here is derived from an EMBL/GenBank/DDBJ whole genome shotgun (WGS) entry which is preliminary data.</text>
</comment>
<accession>A0A9P6NMS6</accession>
<gene>
    <name evidence="1" type="ORF">CROQUDRAFT_105800</name>
</gene>
<dbReference type="EMBL" id="MU167237">
    <property type="protein sequence ID" value="KAG0148422.1"/>
    <property type="molecule type" value="Genomic_DNA"/>
</dbReference>
<keyword evidence="2" id="KW-1185">Reference proteome</keyword>
<dbReference type="AlphaFoldDB" id="A0A9P6NMS6"/>
<sequence>MFYFSSLRLFIPQSTTTFIQSSKYYSTITLNKKSSLTRFIYPIILFSLLTSFTINLKSNKLESEDKIHRLNGQISVLEKIHSQLFQKEEKKKKNQQEIKDRVELIKSIENDLKMVGLKPKSNTTTQSMTRKVSWKEVLLGRDGLKEEEEEEVVVVVSRSMLSRPLVLTYMYFRLVCMDFHYLGRAAYGNSQLNGPPFKVTCLVFEQKVSSACLTQAAINFGLKAVLVPSNSIWIRASYLWMVESNPGTTKAASRAIRALI</sequence>
<dbReference type="Proteomes" id="UP000886653">
    <property type="component" value="Unassembled WGS sequence"/>
</dbReference>
<organism evidence="1 2">
    <name type="scientific">Cronartium quercuum f. sp. fusiforme G11</name>
    <dbReference type="NCBI Taxonomy" id="708437"/>
    <lineage>
        <taxon>Eukaryota</taxon>
        <taxon>Fungi</taxon>
        <taxon>Dikarya</taxon>
        <taxon>Basidiomycota</taxon>
        <taxon>Pucciniomycotina</taxon>
        <taxon>Pucciniomycetes</taxon>
        <taxon>Pucciniales</taxon>
        <taxon>Coleosporiaceae</taxon>
        <taxon>Cronartium</taxon>
    </lineage>
</organism>
<name>A0A9P6NMS6_9BASI</name>
<protein>
    <submittedName>
        <fullName evidence="1">Uncharacterized protein</fullName>
    </submittedName>
</protein>